<keyword evidence="4" id="KW-1185">Reference proteome</keyword>
<feature type="region of interest" description="Disordered" evidence="1">
    <location>
        <begin position="19"/>
        <end position="96"/>
    </location>
</feature>
<sequence>MTPVVSLLVTSLLTLPAPAVPATSTTPAPATPPSPVAPTGTATPAPTGTPTPTGTALPTPSGTPLPTPSGTATPTPTGSATPSPTATAGPAPTGRAVPAPAEVAAAAAPVTWITANSTATGDQDVPAIAANRNGRVAVVWEDDRDATAPDDDVHSEVYLRVFNNGTPVYELKLSAGGTSGTNWKHVTPDVGIDDRGNVVVVWADDPDGNGFYNVPYRVVSPTGGVLASGRANASADGQQLYPKVAVDPDGAPNSSTAVAFSVVWEDVQGTGPATVRVAGYTNNTTRAYEVPAGQSTGEHHRPDVAVSASGDALVVWDEDGDANGSYNIGLARFARSNGAVNLARRIANSASGGQQRRPAIAANFTGDFAVAWESDHTGTAGVWLRSFSSAAAARHDDVEASTGTGAVAPSVGIDDQANAVVGWTVATAAQDVAARGFNPDGTGTGRLPGQVLGQTSTGRQEQVALASSPWGEVSVCYTDDNDGNSFDQIILGVDGSNSDW</sequence>
<name>A0ABU7SLZ4_9ACTN</name>
<feature type="compositionally biased region" description="Low complexity" evidence="1">
    <location>
        <begin position="19"/>
        <end position="28"/>
    </location>
</feature>
<keyword evidence="2" id="KW-0732">Signal</keyword>
<reference evidence="3 4" key="1">
    <citation type="submission" date="2024-01" db="EMBL/GenBank/DDBJ databases">
        <title>Genome insights into Plantactinospora veratri sp. nov.</title>
        <authorList>
            <person name="Wang L."/>
        </authorList>
    </citation>
    <scope>NUCLEOTIDE SEQUENCE [LARGE SCALE GENOMIC DNA]</scope>
    <source>
        <strain evidence="3 4">NEAU-FHS4</strain>
    </source>
</reference>
<accession>A0ABU7SLZ4</accession>
<comment type="caution">
    <text evidence="3">The sequence shown here is derived from an EMBL/GenBank/DDBJ whole genome shotgun (WGS) entry which is preliminary data.</text>
</comment>
<feature type="chain" id="PRO_5047456512" evidence="2">
    <location>
        <begin position="23"/>
        <end position="500"/>
    </location>
</feature>
<feature type="compositionally biased region" description="Low complexity" evidence="1">
    <location>
        <begin position="37"/>
        <end position="60"/>
    </location>
</feature>
<evidence type="ECO:0000256" key="1">
    <source>
        <dbReference type="SAM" id="MobiDB-lite"/>
    </source>
</evidence>
<feature type="compositionally biased region" description="Low complexity" evidence="1">
    <location>
        <begin position="68"/>
        <end position="96"/>
    </location>
</feature>
<organism evidence="3 4">
    <name type="scientific">Plantactinospora veratri</name>
    <dbReference type="NCBI Taxonomy" id="1436122"/>
    <lineage>
        <taxon>Bacteria</taxon>
        <taxon>Bacillati</taxon>
        <taxon>Actinomycetota</taxon>
        <taxon>Actinomycetes</taxon>
        <taxon>Micromonosporales</taxon>
        <taxon>Micromonosporaceae</taxon>
        <taxon>Plantactinospora</taxon>
    </lineage>
</organism>
<feature type="signal peptide" evidence="2">
    <location>
        <begin position="1"/>
        <end position="22"/>
    </location>
</feature>
<dbReference type="EMBL" id="JAZGQL010000030">
    <property type="protein sequence ID" value="MEE6310990.1"/>
    <property type="molecule type" value="Genomic_DNA"/>
</dbReference>
<protein>
    <submittedName>
        <fullName evidence="3">Uncharacterized protein</fullName>
    </submittedName>
</protein>
<evidence type="ECO:0000313" key="3">
    <source>
        <dbReference type="EMBL" id="MEE6310990.1"/>
    </source>
</evidence>
<evidence type="ECO:0000313" key="4">
    <source>
        <dbReference type="Proteomes" id="UP001339911"/>
    </source>
</evidence>
<dbReference type="Proteomes" id="UP001339911">
    <property type="component" value="Unassembled WGS sequence"/>
</dbReference>
<gene>
    <name evidence="3" type="ORF">V1634_29540</name>
</gene>
<dbReference type="RefSeq" id="WP_331211007.1">
    <property type="nucleotide sequence ID" value="NZ_JAZGQL010000030.1"/>
</dbReference>
<evidence type="ECO:0000256" key="2">
    <source>
        <dbReference type="SAM" id="SignalP"/>
    </source>
</evidence>
<proteinExistence type="predicted"/>